<evidence type="ECO:0008006" key="4">
    <source>
        <dbReference type="Google" id="ProtNLM"/>
    </source>
</evidence>
<protein>
    <recommendedName>
        <fullName evidence="4">DUF982 domain-containing protein</fullName>
    </recommendedName>
</protein>
<feature type="region of interest" description="Disordered" evidence="1">
    <location>
        <begin position="90"/>
        <end position="112"/>
    </location>
</feature>
<reference evidence="2 3" key="1">
    <citation type="journal article" date="2013" name="Genome Announc.">
        <title>Draft Genome Sequence of Rhizobium mesoamericanum STM3625, a Nitrogen-Fixing Symbiont of Mimosa pudica Isolated in French Guiana (South America).</title>
        <authorList>
            <person name="Moulin L."/>
            <person name="Mornico D."/>
            <person name="Melkonian R."/>
            <person name="Klonowska A."/>
        </authorList>
    </citation>
    <scope>NUCLEOTIDE SEQUENCE [LARGE SCALE GENOMIC DNA]</scope>
    <source>
        <strain evidence="2 3">STM3625</strain>
    </source>
</reference>
<evidence type="ECO:0000313" key="3">
    <source>
        <dbReference type="Proteomes" id="UP000009319"/>
    </source>
</evidence>
<dbReference type="Gene3D" id="6.10.250.730">
    <property type="match status" value="1"/>
</dbReference>
<proteinExistence type="predicted"/>
<gene>
    <name evidence="2" type="ORF">BN77_p11019</name>
</gene>
<dbReference type="AlphaFoldDB" id="K0Q2E3"/>
<sequence>MREAFMEEPSEMPIPPLGIDLDVRPGVYRVLTSVAALGDVLMERWPEKQRGRAWRSAVVACLRALETQTDAEVARSAFIMAAKDAGISVNANAEHFEPRKRETSKKKPQTNQ</sequence>
<accession>K0Q2E3</accession>
<evidence type="ECO:0000313" key="2">
    <source>
        <dbReference type="EMBL" id="CCM78352.1"/>
    </source>
</evidence>
<dbReference type="InterPro" id="IPR010385">
    <property type="entry name" value="DUF982"/>
</dbReference>
<dbReference type="Proteomes" id="UP000009319">
    <property type="component" value="Unassembled WGS sequence"/>
</dbReference>
<name>K0Q2E3_9HYPH</name>
<keyword evidence="3" id="KW-1185">Reference proteome</keyword>
<dbReference type="EMBL" id="CANI01000039">
    <property type="protein sequence ID" value="CCM78352.1"/>
    <property type="molecule type" value="Genomic_DNA"/>
</dbReference>
<dbReference type="eggNOG" id="ENOG50310CI">
    <property type="taxonomic scope" value="Bacteria"/>
</dbReference>
<feature type="compositionally biased region" description="Basic residues" evidence="1">
    <location>
        <begin position="102"/>
        <end position="112"/>
    </location>
</feature>
<organism evidence="2 3">
    <name type="scientific">Rhizobium mesoamericanum STM3625</name>
    <dbReference type="NCBI Taxonomy" id="1211777"/>
    <lineage>
        <taxon>Bacteria</taxon>
        <taxon>Pseudomonadati</taxon>
        <taxon>Pseudomonadota</taxon>
        <taxon>Alphaproteobacteria</taxon>
        <taxon>Hyphomicrobiales</taxon>
        <taxon>Rhizobiaceae</taxon>
        <taxon>Rhizobium/Agrobacterium group</taxon>
        <taxon>Rhizobium</taxon>
    </lineage>
</organism>
<comment type="caution">
    <text evidence="2">The sequence shown here is derived from an EMBL/GenBank/DDBJ whole genome shotgun (WGS) entry which is preliminary data.</text>
</comment>
<dbReference type="HOGENOM" id="CLU_2275191_0_0_5"/>
<dbReference type="Pfam" id="PF06169">
    <property type="entry name" value="DUF982"/>
    <property type="match status" value="1"/>
</dbReference>
<evidence type="ECO:0000256" key="1">
    <source>
        <dbReference type="SAM" id="MobiDB-lite"/>
    </source>
</evidence>